<feature type="compositionally biased region" description="Basic residues" evidence="1">
    <location>
        <begin position="15"/>
        <end position="35"/>
    </location>
</feature>
<organism evidence="2">
    <name type="scientific">marine metagenome</name>
    <dbReference type="NCBI Taxonomy" id="408172"/>
    <lineage>
        <taxon>unclassified sequences</taxon>
        <taxon>metagenomes</taxon>
        <taxon>ecological metagenomes</taxon>
    </lineage>
</organism>
<feature type="compositionally biased region" description="Basic and acidic residues" evidence="1">
    <location>
        <begin position="93"/>
        <end position="115"/>
    </location>
</feature>
<evidence type="ECO:0000256" key="1">
    <source>
        <dbReference type="SAM" id="MobiDB-lite"/>
    </source>
</evidence>
<feature type="region of interest" description="Disordered" evidence="1">
    <location>
        <begin position="89"/>
        <end position="115"/>
    </location>
</feature>
<protein>
    <submittedName>
        <fullName evidence="2">Uncharacterized protein</fullName>
    </submittedName>
</protein>
<dbReference type="AlphaFoldDB" id="A0A382RXA8"/>
<reference evidence="2" key="1">
    <citation type="submission" date="2018-05" db="EMBL/GenBank/DDBJ databases">
        <authorList>
            <person name="Lanie J.A."/>
            <person name="Ng W.-L."/>
            <person name="Kazmierczak K.M."/>
            <person name="Andrzejewski T.M."/>
            <person name="Davidsen T.M."/>
            <person name="Wayne K.J."/>
            <person name="Tettelin H."/>
            <person name="Glass J.I."/>
            <person name="Rusch D."/>
            <person name="Podicherti R."/>
            <person name="Tsui H.-C.T."/>
            <person name="Winkler M.E."/>
        </authorList>
    </citation>
    <scope>NUCLEOTIDE SEQUENCE</scope>
</reference>
<accession>A0A382RXA8</accession>
<gene>
    <name evidence="2" type="ORF">METZ01_LOCUS354521</name>
</gene>
<evidence type="ECO:0000313" key="2">
    <source>
        <dbReference type="EMBL" id="SVD01667.1"/>
    </source>
</evidence>
<proteinExistence type="predicted"/>
<sequence length="115" mass="13392">MAQRKAVGRRMAQMAKKKSVQMKKARNKLRPWSKKQVHDKAQKAVRKFVMQKLAGKAKDISDMGIGQKEKLEKKVDKKMKGGKMNAFVKKKEKILSKQHKDDIKKAKEKMKKEKE</sequence>
<name>A0A382RXA8_9ZZZZ</name>
<dbReference type="EMBL" id="UINC01124488">
    <property type="protein sequence ID" value="SVD01667.1"/>
    <property type="molecule type" value="Genomic_DNA"/>
</dbReference>
<feature type="region of interest" description="Disordered" evidence="1">
    <location>
        <begin position="1"/>
        <end position="42"/>
    </location>
</feature>